<organism evidence="1">
    <name type="scientific">marine metagenome</name>
    <dbReference type="NCBI Taxonomy" id="408172"/>
    <lineage>
        <taxon>unclassified sequences</taxon>
        <taxon>metagenomes</taxon>
        <taxon>ecological metagenomes</taxon>
    </lineage>
</organism>
<name>A0A382G9F8_9ZZZZ</name>
<protein>
    <submittedName>
        <fullName evidence="1">Uncharacterized protein</fullName>
    </submittedName>
</protein>
<evidence type="ECO:0000313" key="1">
    <source>
        <dbReference type="EMBL" id="SVB71886.1"/>
    </source>
</evidence>
<reference evidence="1" key="1">
    <citation type="submission" date="2018-05" db="EMBL/GenBank/DDBJ databases">
        <authorList>
            <person name="Lanie J.A."/>
            <person name="Ng W.-L."/>
            <person name="Kazmierczak K.M."/>
            <person name="Andrzejewski T.M."/>
            <person name="Davidsen T.M."/>
            <person name="Wayne K.J."/>
            <person name="Tettelin H."/>
            <person name="Glass J.I."/>
            <person name="Rusch D."/>
            <person name="Podicherti R."/>
            <person name="Tsui H.-C.T."/>
            <person name="Winkler M.E."/>
        </authorList>
    </citation>
    <scope>NUCLEOTIDE SEQUENCE</scope>
</reference>
<dbReference type="AlphaFoldDB" id="A0A382G9F8"/>
<proteinExistence type="predicted"/>
<dbReference type="EMBL" id="UINC01054324">
    <property type="protein sequence ID" value="SVB71886.1"/>
    <property type="molecule type" value="Genomic_DNA"/>
</dbReference>
<accession>A0A382G9F8</accession>
<gene>
    <name evidence="1" type="ORF">METZ01_LOCUS224740</name>
</gene>
<sequence length="150" mass="17231">PDEVEDLKYCVLDYTSPDVTYTHMPLIFLESFNAPSAILQVDDVQIEMPLDWSVICGEPSAGDPEILPLATINQRGFKAFETNPKTSIMPSWPFIDIVNVYTEKKWFVPKLKYGHLLCVPIEDQPKPRCLYFVKEVSKLPEVLDLDKIWI</sequence>
<feature type="non-terminal residue" evidence="1">
    <location>
        <position position="1"/>
    </location>
</feature>